<name>A0ACC0I7D5_9ERIC</name>
<dbReference type="Proteomes" id="UP001060215">
    <property type="component" value="Chromosome 6"/>
</dbReference>
<evidence type="ECO:0000313" key="2">
    <source>
        <dbReference type="Proteomes" id="UP001060215"/>
    </source>
</evidence>
<sequence length="276" mass="30215">MSPIGTLDADHTCTPPNGALAPTSVSLLPAGVAKATAYPLLEAHSPFLPAVATANANANALASWMVNATASSSVQAAIVIASSLGKNNHLCDRVMLVSMLSHNRVLVFVESNCQLGGRKRNGNTLRSHSTPQSLTRLSTRRQGKLYFKKTKTATRSVKKPIVDPSKLMYRSNITRVIKMVLEFNFGTGHIKQLQKTLFWLMVEAIRVCNLNPKAYKKCDAIVFRIIQTYSPTDEKFHIGGKWLLLRNSDIHLLFGTQCGKENLNVAQIGKAPSDFI</sequence>
<protein>
    <submittedName>
        <fullName evidence="1">Protein TPR1</fullName>
    </submittedName>
</protein>
<evidence type="ECO:0000313" key="1">
    <source>
        <dbReference type="EMBL" id="KAI8020814.1"/>
    </source>
</evidence>
<accession>A0ACC0I7D5</accession>
<dbReference type="EMBL" id="CM045763">
    <property type="protein sequence ID" value="KAI8020814.1"/>
    <property type="molecule type" value="Genomic_DNA"/>
</dbReference>
<reference evidence="1 2" key="1">
    <citation type="journal article" date="2022" name="Plant J.">
        <title>Chromosome-level genome of Camellia lanceoleosa provides a valuable resource for understanding genome evolution and self-incompatibility.</title>
        <authorList>
            <person name="Gong W."/>
            <person name="Xiao S."/>
            <person name="Wang L."/>
            <person name="Liao Z."/>
            <person name="Chang Y."/>
            <person name="Mo W."/>
            <person name="Hu G."/>
            <person name="Li W."/>
            <person name="Zhao G."/>
            <person name="Zhu H."/>
            <person name="Hu X."/>
            <person name="Ji K."/>
            <person name="Xiang X."/>
            <person name="Song Q."/>
            <person name="Yuan D."/>
            <person name="Jin S."/>
            <person name="Zhang L."/>
        </authorList>
    </citation>
    <scope>NUCLEOTIDE SEQUENCE [LARGE SCALE GENOMIC DNA]</scope>
    <source>
        <strain evidence="1">SQ_2022a</strain>
    </source>
</reference>
<proteinExistence type="predicted"/>
<keyword evidence="2" id="KW-1185">Reference proteome</keyword>
<organism evidence="1 2">
    <name type="scientific">Camellia lanceoleosa</name>
    <dbReference type="NCBI Taxonomy" id="1840588"/>
    <lineage>
        <taxon>Eukaryota</taxon>
        <taxon>Viridiplantae</taxon>
        <taxon>Streptophyta</taxon>
        <taxon>Embryophyta</taxon>
        <taxon>Tracheophyta</taxon>
        <taxon>Spermatophyta</taxon>
        <taxon>Magnoliopsida</taxon>
        <taxon>eudicotyledons</taxon>
        <taxon>Gunneridae</taxon>
        <taxon>Pentapetalae</taxon>
        <taxon>asterids</taxon>
        <taxon>Ericales</taxon>
        <taxon>Theaceae</taxon>
        <taxon>Camellia</taxon>
    </lineage>
</organism>
<gene>
    <name evidence="1" type="ORF">LOK49_LG03G01697</name>
</gene>
<comment type="caution">
    <text evidence="1">The sequence shown here is derived from an EMBL/GenBank/DDBJ whole genome shotgun (WGS) entry which is preliminary data.</text>
</comment>